<comment type="catalytic activity">
    <reaction evidence="8">
        <text>tRNA(Pro) + L-proline + ATP = L-prolyl-tRNA(Pro) + AMP + diphosphate</text>
        <dbReference type="Rhea" id="RHEA:14305"/>
        <dbReference type="Rhea" id="RHEA-COMP:9700"/>
        <dbReference type="Rhea" id="RHEA-COMP:9702"/>
        <dbReference type="ChEBI" id="CHEBI:30616"/>
        <dbReference type="ChEBI" id="CHEBI:33019"/>
        <dbReference type="ChEBI" id="CHEBI:60039"/>
        <dbReference type="ChEBI" id="CHEBI:78442"/>
        <dbReference type="ChEBI" id="CHEBI:78532"/>
        <dbReference type="ChEBI" id="CHEBI:456215"/>
        <dbReference type="EC" id="6.1.1.15"/>
    </reaction>
</comment>
<dbReference type="NCBIfam" id="TIGR00408">
    <property type="entry name" value="proS_fam_I"/>
    <property type="match status" value="1"/>
</dbReference>
<dbReference type="SUPFAM" id="SSF64586">
    <property type="entry name" value="C-terminal domain of ProRS"/>
    <property type="match status" value="1"/>
</dbReference>
<name>A0ABQ7PYQ8_PLUXY</name>
<dbReference type="EC" id="6.1.1.15" evidence="1"/>
<keyword evidence="6" id="KW-0030">Aminoacyl-tRNA synthetase</keyword>
<dbReference type="PROSITE" id="PS51185">
    <property type="entry name" value="WHEP_TRS_2"/>
    <property type="match status" value="4"/>
</dbReference>
<evidence type="ECO:0000256" key="2">
    <source>
        <dbReference type="ARBA" id="ARBA00022598"/>
    </source>
</evidence>
<dbReference type="InterPro" id="IPR017449">
    <property type="entry name" value="Pro-tRNA_synth_II"/>
</dbReference>
<dbReference type="SMART" id="SM00946">
    <property type="entry name" value="ProRS-C_1"/>
    <property type="match status" value="1"/>
</dbReference>
<dbReference type="InterPro" id="IPR002316">
    <property type="entry name" value="Pro-tRNA-ligase_IIa"/>
</dbReference>
<dbReference type="Pfam" id="PF09180">
    <property type="entry name" value="ProRS-C_1"/>
    <property type="match status" value="1"/>
</dbReference>
<evidence type="ECO:0000256" key="7">
    <source>
        <dbReference type="ARBA" id="ARBA00029731"/>
    </source>
</evidence>
<evidence type="ECO:0000256" key="3">
    <source>
        <dbReference type="ARBA" id="ARBA00022741"/>
    </source>
</evidence>
<protein>
    <recommendedName>
        <fullName evidence="1">proline--tRNA ligase</fullName>
        <ecNumber evidence="1">6.1.1.15</ecNumber>
    </recommendedName>
    <alternativeName>
        <fullName evidence="7">Prolyl-tRNA synthetase</fullName>
    </alternativeName>
</protein>
<dbReference type="InterPro" id="IPR016061">
    <property type="entry name" value="Pro-tRNA_ligase_II_C"/>
</dbReference>
<feature type="region of interest" description="Disordered" evidence="9">
    <location>
        <begin position="262"/>
        <end position="286"/>
    </location>
</feature>
<keyword evidence="13" id="KW-1185">Reference proteome</keyword>
<evidence type="ECO:0000259" key="11">
    <source>
        <dbReference type="PROSITE" id="PS51185"/>
    </source>
</evidence>
<dbReference type="CDD" id="cd00936">
    <property type="entry name" value="WEPRS_RNA"/>
    <property type="match status" value="3"/>
</dbReference>
<dbReference type="Pfam" id="PF00587">
    <property type="entry name" value="tRNA-synt_2b"/>
    <property type="match status" value="1"/>
</dbReference>
<accession>A0ABQ7PYQ8</accession>
<dbReference type="PANTHER" id="PTHR43382">
    <property type="entry name" value="PROLYL-TRNA SYNTHETASE"/>
    <property type="match status" value="1"/>
</dbReference>
<dbReference type="CDD" id="cd00778">
    <property type="entry name" value="ProRS_core_arch_euk"/>
    <property type="match status" value="1"/>
</dbReference>
<proteinExistence type="inferred from homology"/>
<dbReference type="Gene3D" id="3.30.110.30">
    <property type="entry name" value="C-terminal domain of ProRS"/>
    <property type="match status" value="1"/>
</dbReference>
<dbReference type="SUPFAM" id="SSF55681">
    <property type="entry name" value="Class II aaRS and biotin synthetases"/>
    <property type="match status" value="1"/>
</dbReference>
<feature type="domain" description="WHEP-TRS" evidence="11">
    <location>
        <begin position="135"/>
        <end position="191"/>
    </location>
</feature>
<feature type="domain" description="WHEP-TRS" evidence="11">
    <location>
        <begin position="282"/>
        <end position="338"/>
    </location>
</feature>
<keyword evidence="3" id="KW-0547">Nucleotide-binding</keyword>
<dbReference type="InterPro" id="IPR004499">
    <property type="entry name" value="Pro-tRNA-ligase_IIa_arc-type"/>
</dbReference>
<evidence type="ECO:0000313" key="12">
    <source>
        <dbReference type="EMBL" id="KAG7298121.1"/>
    </source>
</evidence>
<dbReference type="Gene3D" id="1.10.287.10">
    <property type="entry name" value="S15/NS1, RNA-binding"/>
    <property type="match status" value="4"/>
</dbReference>
<sequence>MAVTSDLLLALVPNKENLNTDEVPKVAGCGFESMLGQPKPATAATPAAKPASSAAPAAAAAASSAAELHARVAKQGEAVRALKAAKAEKAAVDAAVKSLLELKAQYKAATGQDWKPDAPPAAPAAPAVTGGAADAVGAVLARIAAQGDTVRQAKAQKKDKTTVDAEVKVLLSLKAEYKTLTGKDWTPNAAAPAPTAAPAVAPAATAGFSAAALDLNKKITEQGNRVRTLKEQKADKAAVQAEVQSLLALKAEFKKAAGKDWAPNLIQEQPSATPAPAMDGGKEQALAAEVARQGDLVRDLKTKKADKATIDAAVKTLLELKAKYQAETGKAYAPPSQPRDSKPKEQAKPKEAKPKEAKPKEAKPKEKKAKEASPKPASEEGASSTGLKKVTRLGLEAKKDSDLPEWYSQVITKSEMIEYYDISGCYILRPWSFAIWELIREFLSQKIKALGVKDCSFPMFVSKSALEREKTHIADFAPEVAWVTHSGSSELGEHIAVRPTSETVMYPAYAKWVQSHRDLPLKLNQWNSVVRWEFKQPQPFLRTREFLWQEGHTAYMHQQEAVDEVHTILDYYAQVYEHLLAIPVIKGRKTEKEKFAGGDFTTTVEGYIPASGRAIQGATSHHLGQNFSKMFEIIYDDPDTQEKKYVFQNSWGITTRTIGVMVLVHGDDRGLVLPPRVAAAQAVVVPCGVTASSTPQERQTLLDACKQLVDELCAAGIRAEGDYRDNYSPGWKFNHWELKGVPVRVELGPKDLAAGTILAVRRLTGEKLTLQRASAPAAVAALLERTHDEMLARATAERDARLSLVTQWEQFTEALERKHMLLAPFCGEIPCEDNIKNDSARTEDDQTTDVRAPSMGAKSLCIPFKQPRDLTAADKCIHPACANKPKFFTLFGRSY</sequence>
<dbReference type="Gene3D" id="3.30.930.10">
    <property type="entry name" value="Bira Bifunctional Protein, Domain 2"/>
    <property type="match status" value="1"/>
</dbReference>
<dbReference type="SMART" id="SM00991">
    <property type="entry name" value="WHEP-TRS"/>
    <property type="match status" value="4"/>
</dbReference>
<dbReference type="PRINTS" id="PR01046">
    <property type="entry name" value="TRNASYNTHPRO"/>
</dbReference>
<gene>
    <name evidence="12" type="ORF">JYU34_018890</name>
</gene>
<feature type="domain" description="WHEP-TRS" evidence="11">
    <location>
        <begin position="64"/>
        <end position="120"/>
    </location>
</feature>
<dbReference type="Gene3D" id="3.40.50.800">
    <property type="entry name" value="Anticodon-binding domain"/>
    <property type="match status" value="1"/>
</dbReference>
<dbReference type="InterPro" id="IPR004154">
    <property type="entry name" value="Anticodon-bd"/>
</dbReference>
<evidence type="ECO:0000256" key="9">
    <source>
        <dbReference type="SAM" id="MobiDB-lite"/>
    </source>
</evidence>
<reference evidence="12 13" key="1">
    <citation type="submission" date="2021-06" db="EMBL/GenBank/DDBJ databases">
        <title>A haploid diamondback moth (Plutella xylostella L.) genome assembly resolves 31 chromosomes and identifies a diamide resistance mutation.</title>
        <authorList>
            <person name="Ward C.M."/>
            <person name="Perry K.D."/>
            <person name="Baker G."/>
            <person name="Powis K."/>
            <person name="Heckel D.G."/>
            <person name="Baxter S.W."/>
        </authorList>
    </citation>
    <scope>NUCLEOTIDE SEQUENCE [LARGE SCALE GENOMIC DNA]</scope>
    <source>
        <strain evidence="12 13">LV</strain>
        <tissue evidence="12">Single pupa</tissue>
    </source>
</reference>
<evidence type="ECO:0000256" key="8">
    <source>
        <dbReference type="ARBA" id="ARBA00047671"/>
    </source>
</evidence>
<comment type="caution">
    <text evidence="12">The sequence shown here is derived from an EMBL/GenBank/DDBJ whole genome shotgun (WGS) entry which is preliminary data.</text>
</comment>
<dbReference type="PROSITE" id="PS00762">
    <property type="entry name" value="WHEP_TRS_1"/>
    <property type="match status" value="2"/>
</dbReference>
<dbReference type="InterPro" id="IPR000738">
    <property type="entry name" value="WHEP-TRS_dom"/>
</dbReference>
<evidence type="ECO:0000256" key="1">
    <source>
        <dbReference type="ARBA" id="ARBA00012831"/>
    </source>
</evidence>
<evidence type="ECO:0000256" key="4">
    <source>
        <dbReference type="ARBA" id="ARBA00022840"/>
    </source>
</evidence>
<dbReference type="InterPro" id="IPR002314">
    <property type="entry name" value="aa-tRNA-synt_IIb"/>
</dbReference>
<evidence type="ECO:0000259" key="10">
    <source>
        <dbReference type="PROSITE" id="PS50862"/>
    </source>
</evidence>
<dbReference type="SUPFAM" id="SSF47060">
    <property type="entry name" value="S15/NS1 RNA-binding domain"/>
    <property type="match status" value="4"/>
</dbReference>
<keyword evidence="5" id="KW-0648">Protein biosynthesis</keyword>
<dbReference type="EMBL" id="JAHIBW010000025">
    <property type="protein sequence ID" value="KAG7298121.1"/>
    <property type="molecule type" value="Genomic_DNA"/>
</dbReference>
<feature type="compositionally biased region" description="Basic and acidic residues" evidence="9">
    <location>
        <begin position="339"/>
        <end position="373"/>
    </location>
</feature>
<dbReference type="SUPFAM" id="SSF52954">
    <property type="entry name" value="Class II aaRS ABD-related"/>
    <property type="match status" value="1"/>
</dbReference>
<feature type="domain" description="Aminoacyl-transfer RNA synthetases class-II family profile" evidence="10">
    <location>
        <begin position="433"/>
        <end position="674"/>
    </location>
</feature>
<evidence type="ECO:0000313" key="13">
    <source>
        <dbReference type="Proteomes" id="UP000823941"/>
    </source>
</evidence>
<dbReference type="Pfam" id="PF00458">
    <property type="entry name" value="WHEP-TRS"/>
    <property type="match status" value="4"/>
</dbReference>
<dbReference type="Proteomes" id="UP000823941">
    <property type="component" value="Chromosome 25"/>
</dbReference>
<dbReference type="CDD" id="cd00862">
    <property type="entry name" value="ProRS_anticodon_zinc"/>
    <property type="match status" value="1"/>
</dbReference>
<dbReference type="InterPro" id="IPR006195">
    <property type="entry name" value="aa-tRNA-synth_II"/>
</dbReference>
<evidence type="ECO:0000256" key="5">
    <source>
        <dbReference type="ARBA" id="ARBA00022917"/>
    </source>
</evidence>
<keyword evidence="2" id="KW-0436">Ligase</keyword>
<dbReference type="PROSITE" id="PS50862">
    <property type="entry name" value="AA_TRNA_LIGASE_II"/>
    <property type="match status" value="1"/>
</dbReference>
<dbReference type="HAMAP" id="MF_01571">
    <property type="entry name" value="Pro_tRNA_synth_type3"/>
    <property type="match status" value="1"/>
</dbReference>
<keyword evidence="4" id="KW-0067">ATP-binding</keyword>
<dbReference type="InterPro" id="IPR036621">
    <property type="entry name" value="Anticodon-bd_dom_sf"/>
</dbReference>
<feature type="region of interest" description="Disordered" evidence="9">
    <location>
        <begin position="329"/>
        <end position="386"/>
    </location>
</feature>
<dbReference type="InterPro" id="IPR033721">
    <property type="entry name" value="ProRS_core_arch_euk"/>
</dbReference>
<organism evidence="12 13">
    <name type="scientific">Plutella xylostella</name>
    <name type="common">Diamondback moth</name>
    <name type="synonym">Plutella maculipennis</name>
    <dbReference type="NCBI Taxonomy" id="51655"/>
    <lineage>
        <taxon>Eukaryota</taxon>
        <taxon>Metazoa</taxon>
        <taxon>Ecdysozoa</taxon>
        <taxon>Arthropoda</taxon>
        <taxon>Hexapoda</taxon>
        <taxon>Insecta</taxon>
        <taxon>Pterygota</taxon>
        <taxon>Neoptera</taxon>
        <taxon>Endopterygota</taxon>
        <taxon>Lepidoptera</taxon>
        <taxon>Glossata</taxon>
        <taxon>Ditrysia</taxon>
        <taxon>Yponomeutoidea</taxon>
        <taxon>Plutellidae</taxon>
        <taxon>Plutella</taxon>
    </lineage>
</organism>
<dbReference type="InterPro" id="IPR009068">
    <property type="entry name" value="uS15_NS1_RNA-bd_sf"/>
</dbReference>
<dbReference type="Pfam" id="PF03129">
    <property type="entry name" value="HGTP_anticodon"/>
    <property type="match status" value="1"/>
</dbReference>
<feature type="domain" description="WHEP-TRS" evidence="11">
    <location>
        <begin position="211"/>
        <end position="267"/>
    </location>
</feature>
<dbReference type="PANTHER" id="PTHR43382:SF2">
    <property type="entry name" value="BIFUNCTIONAL GLUTAMATE_PROLINE--TRNA LIGASE"/>
    <property type="match status" value="1"/>
</dbReference>
<dbReference type="InterPro" id="IPR045864">
    <property type="entry name" value="aa-tRNA-synth_II/BPL/LPL"/>
</dbReference>
<evidence type="ECO:0000256" key="6">
    <source>
        <dbReference type="ARBA" id="ARBA00023146"/>
    </source>
</evidence>